<gene>
    <name evidence="2" type="ORF">TGDOM2_399230</name>
</gene>
<sequence>MLVRQSEGACSILTRRYEATSGVLLGRTHGCKCVRGTLPRQQADAAAASPVWRPVVFFVFLCRTRVFLPVSQHGHPLDRPWLVSPSVRGTCRCQAILCTDGGAREHNLPWEKTGGRKVVGKKAGPVQVTTNAEEERLQLPAASLETGMCPRHDHSCPRQALSLSGFHVKSAGSSPPAPTPSMPGKASW</sequence>
<reference evidence="2 3" key="1">
    <citation type="submission" date="2014-02" db="EMBL/GenBank/DDBJ databases">
        <authorList>
            <person name="Sibley D."/>
            <person name="Venepally P."/>
            <person name="Karamycheva S."/>
            <person name="Hadjithomas M."/>
            <person name="Khan A."/>
            <person name="Brunk B."/>
            <person name="Roos D."/>
            <person name="Caler E."/>
            <person name="Lorenzi H."/>
        </authorList>
    </citation>
    <scope>NUCLEOTIDE SEQUENCE [LARGE SCALE GENOMIC DNA]</scope>
    <source>
        <strain evidence="2 3">GAB2-2007-GAL-DOM2</strain>
    </source>
</reference>
<dbReference type="AlphaFoldDB" id="A0A086K9W7"/>
<comment type="caution">
    <text evidence="2">The sequence shown here is derived from an EMBL/GenBank/DDBJ whole genome shotgun (WGS) entry which is preliminary data.</text>
</comment>
<organism evidence="2 3">
    <name type="scientific">Toxoplasma gondii GAB2-2007-GAL-DOM2</name>
    <dbReference type="NCBI Taxonomy" id="1130820"/>
    <lineage>
        <taxon>Eukaryota</taxon>
        <taxon>Sar</taxon>
        <taxon>Alveolata</taxon>
        <taxon>Apicomplexa</taxon>
        <taxon>Conoidasida</taxon>
        <taxon>Coccidia</taxon>
        <taxon>Eucoccidiorida</taxon>
        <taxon>Eimeriorina</taxon>
        <taxon>Sarcocystidae</taxon>
        <taxon>Toxoplasma</taxon>
    </lineage>
</organism>
<accession>A0A086K9W7</accession>
<feature type="region of interest" description="Disordered" evidence="1">
    <location>
        <begin position="167"/>
        <end position="188"/>
    </location>
</feature>
<proteinExistence type="predicted"/>
<evidence type="ECO:0000313" key="2">
    <source>
        <dbReference type="EMBL" id="KFG41185.1"/>
    </source>
</evidence>
<dbReference type="Proteomes" id="UP000028837">
    <property type="component" value="Unassembled WGS sequence"/>
</dbReference>
<evidence type="ECO:0000256" key="1">
    <source>
        <dbReference type="SAM" id="MobiDB-lite"/>
    </source>
</evidence>
<dbReference type="VEuPathDB" id="ToxoDB:TGDOM2_399230"/>
<evidence type="ECO:0000313" key="3">
    <source>
        <dbReference type="Proteomes" id="UP000028837"/>
    </source>
</evidence>
<name>A0A086K9W7_TOXGO</name>
<protein>
    <submittedName>
        <fullName evidence="2">Uncharacterized protein</fullName>
    </submittedName>
</protein>
<dbReference type="EMBL" id="AHZU02000709">
    <property type="protein sequence ID" value="KFG41185.1"/>
    <property type="molecule type" value="Genomic_DNA"/>
</dbReference>